<feature type="region of interest" description="Disordered" evidence="1">
    <location>
        <begin position="391"/>
        <end position="427"/>
    </location>
</feature>
<protein>
    <submittedName>
        <fullName evidence="2">Uncharacterized protein</fullName>
    </submittedName>
</protein>
<feature type="compositionally biased region" description="Basic residues" evidence="1">
    <location>
        <begin position="406"/>
        <end position="421"/>
    </location>
</feature>
<feature type="compositionally biased region" description="Polar residues" evidence="1">
    <location>
        <begin position="395"/>
        <end position="405"/>
    </location>
</feature>
<evidence type="ECO:0000313" key="3">
    <source>
        <dbReference type="Proteomes" id="UP000800200"/>
    </source>
</evidence>
<organism evidence="2 3">
    <name type="scientific">Zopfia rhizophila CBS 207.26</name>
    <dbReference type="NCBI Taxonomy" id="1314779"/>
    <lineage>
        <taxon>Eukaryota</taxon>
        <taxon>Fungi</taxon>
        <taxon>Dikarya</taxon>
        <taxon>Ascomycota</taxon>
        <taxon>Pezizomycotina</taxon>
        <taxon>Dothideomycetes</taxon>
        <taxon>Dothideomycetes incertae sedis</taxon>
        <taxon>Zopfiaceae</taxon>
        <taxon>Zopfia</taxon>
    </lineage>
</organism>
<sequence length="732" mass="80001">MASFKNQDLEVSRNPKTNIHGRPSLDAYRKRCLCPTANVGGWMKHSRIPRPTVTGCWRFLLEEQANKMRRQKYKRWRLFSHNDSNYRTKYLLRSSSSRQSGFSFVLSKYSNSIFHLPTISAGHSATAENVSLVGLRNTATKNKLTDTVVPLWDLESTNDSVSTAKALNFIIGDERVRVPKKHFAPGGKYRSRFSIANRQGMGYSPGLLVTAAIVPSTGLTTWVATSYNGQNSIGDRSANVQFRKGKRIATTLEWLTAKGNRAFGASIILLDSLFKDITPFRYADTSLSGSLSLGVVGYPSNLKDPVTNEPDAHMYEMFLPTNFILADSQWRMLEYEMYTFGDNSGSPSCLHWYPRLRRRSNSASIIALHGNLFLDYVAAAMGSSAFTTKHDFSHGTHQNGANSRSNGHHNGTKRNGHHNGHTTHELGWTMGESAPQITYSHTTALEEPKGGSGSVPSIYYHNMDEGCFFDILKQGIKTGGPILEGVIGTVGPIALGPLDVPVSALALRVLYYADGADHLVGLAERTILAEAAFVAMTKVNNQALAKEGFFDNMWQVARRVVPVVGQVAPKVLDVVAKPALAIAVDALGGRNHTEGAFIARIEHASQREEGFFEDIGKFISKEIKTAGPFLSTLAKHGLPILQGVLAEADFDDGTAPPALAGIDSLHQRAILAEAALQATMNAPRHVHEKEGYFDFMASAVSKIPHMVMKATPTIIKGVAPMVTSMLKRAVGA</sequence>
<dbReference type="AlphaFoldDB" id="A0A6A6DUM3"/>
<accession>A0A6A6DUM3</accession>
<dbReference type="OrthoDB" id="3693942at2759"/>
<feature type="region of interest" description="Disordered" evidence="1">
    <location>
        <begin position="1"/>
        <end position="21"/>
    </location>
</feature>
<gene>
    <name evidence="2" type="ORF">K469DRAFT_791321</name>
</gene>
<dbReference type="EMBL" id="ML994651">
    <property type="protein sequence ID" value="KAF2181690.1"/>
    <property type="molecule type" value="Genomic_DNA"/>
</dbReference>
<dbReference type="Proteomes" id="UP000800200">
    <property type="component" value="Unassembled WGS sequence"/>
</dbReference>
<evidence type="ECO:0000256" key="1">
    <source>
        <dbReference type="SAM" id="MobiDB-lite"/>
    </source>
</evidence>
<name>A0A6A6DUM3_9PEZI</name>
<keyword evidence="3" id="KW-1185">Reference proteome</keyword>
<evidence type="ECO:0000313" key="2">
    <source>
        <dbReference type="EMBL" id="KAF2181690.1"/>
    </source>
</evidence>
<reference evidence="2" key="1">
    <citation type="journal article" date="2020" name="Stud. Mycol.">
        <title>101 Dothideomycetes genomes: a test case for predicting lifestyles and emergence of pathogens.</title>
        <authorList>
            <person name="Haridas S."/>
            <person name="Albert R."/>
            <person name="Binder M."/>
            <person name="Bloem J."/>
            <person name="Labutti K."/>
            <person name="Salamov A."/>
            <person name="Andreopoulos B."/>
            <person name="Baker S."/>
            <person name="Barry K."/>
            <person name="Bills G."/>
            <person name="Bluhm B."/>
            <person name="Cannon C."/>
            <person name="Castanera R."/>
            <person name="Culley D."/>
            <person name="Daum C."/>
            <person name="Ezra D."/>
            <person name="Gonzalez J."/>
            <person name="Henrissat B."/>
            <person name="Kuo A."/>
            <person name="Liang C."/>
            <person name="Lipzen A."/>
            <person name="Lutzoni F."/>
            <person name="Magnuson J."/>
            <person name="Mondo S."/>
            <person name="Nolan M."/>
            <person name="Ohm R."/>
            <person name="Pangilinan J."/>
            <person name="Park H.-J."/>
            <person name="Ramirez L."/>
            <person name="Alfaro M."/>
            <person name="Sun H."/>
            <person name="Tritt A."/>
            <person name="Yoshinaga Y."/>
            <person name="Zwiers L.-H."/>
            <person name="Turgeon B."/>
            <person name="Goodwin S."/>
            <person name="Spatafora J."/>
            <person name="Crous P."/>
            <person name="Grigoriev I."/>
        </authorList>
    </citation>
    <scope>NUCLEOTIDE SEQUENCE</scope>
    <source>
        <strain evidence="2">CBS 207.26</strain>
    </source>
</reference>
<proteinExistence type="predicted"/>